<feature type="domain" description="PUM-HD" evidence="5">
    <location>
        <begin position="1"/>
        <end position="100"/>
    </location>
</feature>
<evidence type="ECO:0000313" key="7">
    <source>
        <dbReference type="Proteomes" id="UP000271098"/>
    </source>
</evidence>
<dbReference type="SMART" id="SM00025">
    <property type="entry name" value="Pumilio"/>
    <property type="match status" value="3"/>
</dbReference>
<dbReference type="PANTHER" id="PTHR12537:SF12">
    <property type="entry name" value="MATERNAL PROTEIN PUMILIO"/>
    <property type="match status" value="1"/>
</dbReference>
<name>A0A3P7SD75_9BILA</name>
<dbReference type="InterPro" id="IPR001313">
    <property type="entry name" value="Pumilio_RNA-bd_rpt"/>
</dbReference>
<evidence type="ECO:0000256" key="3">
    <source>
        <dbReference type="ARBA" id="ARBA00022782"/>
    </source>
</evidence>
<dbReference type="PROSITE" id="PS50303">
    <property type="entry name" value="PUM_HD"/>
    <property type="match status" value="1"/>
</dbReference>
<evidence type="ECO:0000256" key="4">
    <source>
        <dbReference type="PROSITE-ProRule" id="PRU00317"/>
    </source>
</evidence>
<evidence type="ECO:0000256" key="2">
    <source>
        <dbReference type="ARBA" id="ARBA00022737"/>
    </source>
</evidence>
<dbReference type="Proteomes" id="UP000271098">
    <property type="component" value="Unassembled WGS sequence"/>
</dbReference>
<feature type="repeat" description="Pumilio" evidence="4">
    <location>
        <begin position="31"/>
        <end position="66"/>
    </location>
</feature>
<gene>
    <name evidence="6" type="ORF">GPUH_LOCUS26929</name>
</gene>
<dbReference type="AlphaFoldDB" id="A0A3P7SD75"/>
<accession>A0A3P7SD75</accession>
<proteinExistence type="predicted"/>
<evidence type="ECO:0000256" key="1">
    <source>
        <dbReference type="ARBA" id="ARBA00022473"/>
    </source>
</evidence>
<feature type="repeat" description="Pumilio" evidence="4">
    <location>
        <begin position="1"/>
        <end position="30"/>
    </location>
</feature>
<dbReference type="GO" id="GO:0005737">
    <property type="term" value="C:cytoplasm"/>
    <property type="evidence" value="ECO:0007669"/>
    <property type="project" value="TreeGrafter"/>
</dbReference>
<protein>
    <recommendedName>
        <fullName evidence="5">PUM-HD domain-containing protein</fullName>
    </recommendedName>
</protein>
<dbReference type="OrthoDB" id="668540at2759"/>
<dbReference type="GO" id="GO:0005634">
    <property type="term" value="C:nucleus"/>
    <property type="evidence" value="ECO:0007669"/>
    <property type="project" value="TreeGrafter"/>
</dbReference>
<dbReference type="PANTHER" id="PTHR12537">
    <property type="entry name" value="RNA BINDING PROTEIN PUMILIO-RELATED"/>
    <property type="match status" value="1"/>
</dbReference>
<dbReference type="GO" id="GO:0030154">
    <property type="term" value="P:cell differentiation"/>
    <property type="evidence" value="ECO:0007669"/>
    <property type="project" value="UniProtKB-KW"/>
</dbReference>
<keyword evidence="1" id="KW-0217">Developmental protein</keyword>
<reference evidence="6 7" key="1">
    <citation type="submission" date="2018-11" db="EMBL/GenBank/DDBJ databases">
        <authorList>
            <consortium name="Pathogen Informatics"/>
        </authorList>
    </citation>
    <scope>NUCLEOTIDE SEQUENCE [LARGE SCALE GENOMIC DNA]</scope>
</reference>
<dbReference type="InterPro" id="IPR011989">
    <property type="entry name" value="ARM-like"/>
</dbReference>
<dbReference type="GO" id="GO:0003730">
    <property type="term" value="F:mRNA 3'-UTR binding"/>
    <property type="evidence" value="ECO:0007669"/>
    <property type="project" value="TreeGrafter"/>
</dbReference>
<dbReference type="SUPFAM" id="SSF48371">
    <property type="entry name" value="ARM repeat"/>
    <property type="match status" value="2"/>
</dbReference>
<dbReference type="PROSITE" id="PS50302">
    <property type="entry name" value="PUM"/>
    <property type="match status" value="2"/>
</dbReference>
<dbReference type="Gene3D" id="1.25.10.10">
    <property type="entry name" value="Leucine-rich Repeat Variant"/>
    <property type="match status" value="2"/>
</dbReference>
<dbReference type="Pfam" id="PF00806">
    <property type="entry name" value="PUF"/>
    <property type="match status" value="3"/>
</dbReference>
<evidence type="ECO:0000259" key="5">
    <source>
        <dbReference type="PROSITE" id="PS50303"/>
    </source>
</evidence>
<evidence type="ECO:0000313" key="6">
    <source>
        <dbReference type="EMBL" id="VDN49689.1"/>
    </source>
</evidence>
<keyword evidence="3" id="KW-0221">Differentiation</keyword>
<dbReference type="EMBL" id="UYRT01115757">
    <property type="protein sequence ID" value="VDN49689.1"/>
    <property type="molecule type" value="Genomic_DNA"/>
</dbReference>
<keyword evidence="2" id="KW-0677">Repeat</keyword>
<dbReference type="GO" id="GO:0010608">
    <property type="term" value="P:post-transcriptional regulation of gene expression"/>
    <property type="evidence" value="ECO:0007669"/>
    <property type="project" value="TreeGrafter"/>
</dbReference>
<organism evidence="6 7">
    <name type="scientific">Gongylonema pulchrum</name>
    <dbReference type="NCBI Taxonomy" id="637853"/>
    <lineage>
        <taxon>Eukaryota</taxon>
        <taxon>Metazoa</taxon>
        <taxon>Ecdysozoa</taxon>
        <taxon>Nematoda</taxon>
        <taxon>Chromadorea</taxon>
        <taxon>Rhabditida</taxon>
        <taxon>Spirurina</taxon>
        <taxon>Spiruromorpha</taxon>
        <taxon>Spiruroidea</taxon>
        <taxon>Gongylonematidae</taxon>
        <taxon>Gongylonema</taxon>
    </lineage>
</organism>
<dbReference type="InterPro" id="IPR033133">
    <property type="entry name" value="PUM-HD"/>
</dbReference>
<dbReference type="InterPro" id="IPR016024">
    <property type="entry name" value="ARM-type_fold"/>
</dbReference>
<keyword evidence="7" id="KW-1185">Reference proteome</keyword>
<sequence>MTLAVQMYGCRVIQKALESIDEDQQMDILRELEGQVLRCVKDQNGNHVIQKVLRCVKDQNGNHVIQKMYGCRVIQKALESIDEDQQMDILRELEGQVSKC</sequence>